<dbReference type="PROSITE" id="PS51485">
    <property type="entry name" value="PHYTOCYANIN"/>
    <property type="match status" value="2"/>
</dbReference>
<dbReference type="Gene3D" id="2.60.40.420">
    <property type="entry name" value="Cupredoxins - blue copper proteins"/>
    <property type="match status" value="2"/>
</dbReference>
<keyword evidence="4" id="KW-0479">Metal-binding</keyword>
<accession>A0AAD9WNU0</accession>
<evidence type="ECO:0000313" key="15">
    <source>
        <dbReference type="Proteomes" id="UP001280121"/>
    </source>
</evidence>
<keyword evidence="7 12" id="KW-1133">Transmembrane helix</keyword>
<proteinExistence type="predicted"/>
<dbReference type="SUPFAM" id="SSF49503">
    <property type="entry name" value="Cupredoxins"/>
    <property type="match status" value="2"/>
</dbReference>
<dbReference type="CDD" id="cd04216">
    <property type="entry name" value="Phytocyanin"/>
    <property type="match status" value="2"/>
</dbReference>
<evidence type="ECO:0000256" key="5">
    <source>
        <dbReference type="ARBA" id="ARBA00022729"/>
    </source>
</evidence>
<evidence type="ECO:0000313" key="14">
    <source>
        <dbReference type="EMBL" id="KAK2638309.1"/>
    </source>
</evidence>
<dbReference type="EMBL" id="JANJYI010000008">
    <property type="protein sequence ID" value="KAK2638309.1"/>
    <property type="molecule type" value="Genomic_DNA"/>
</dbReference>
<dbReference type="FunFam" id="2.60.40.420:FF:000067">
    <property type="entry name" value="Cupredoxin superfamily protein"/>
    <property type="match status" value="2"/>
</dbReference>
<evidence type="ECO:0000256" key="12">
    <source>
        <dbReference type="SAM" id="Phobius"/>
    </source>
</evidence>
<dbReference type="InterPro" id="IPR003245">
    <property type="entry name" value="Phytocyanin_dom"/>
</dbReference>
<keyword evidence="15" id="KW-1185">Reference proteome</keyword>
<gene>
    <name evidence="14" type="ORF">Ddye_026104</name>
</gene>
<dbReference type="GO" id="GO:0005886">
    <property type="term" value="C:plasma membrane"/>
    <property type="evidence" value="ECO:0007669"/>
    <property type="project" value="TreeGrafter"/>
</dbReference>
<sequence>MALLRYYVVFAFISTIFPVITLAKDFVVGDEKVLTINFDYQAWAQGKDFRVGDKLVFNYPVGAHTVLKVNGTGFQNCIKPPANEALTSGNDEIILATPGRKWYICGVGKHCEIAGQKLFITVQPQSSSPSPAMAPSTMHMQSMPYSSKAIKDTVNYQLFFVSNSMALHRSYLVVLALISTTIPVMTLAKEFVVGDGNGWTTNFDYQAWAQGKDFRVGDKLVFSYPIGAHTVLKVNGTGFQNCIKPPATEALTSGSDKIVLATPGRKWYICGVGTHCETTGQKLFITVQPQSSSVSPAMAPSPVQSNMAVKDTVNYQLFFGVMVTVVTLALAF</sequence>
<dbReference type="Proteomes" id="UP001280121">
    <property type="component" value="Unassembled WGS sequence"/>
</dbReference>
<feature type="transmembrane region" description="Helical" evidence="12">
    <location>
        <begin position="6"/>
        <end position="23"/>
    </location>
</feature>
<feature type="domain" description="Phytocyanin" evidence="13">
    <location>
        <begin position="189"/>
        <end position="289"/>
    </location>
</feature>
<evidence type="ECO:0000256" key="1">
    <source>
        <dbReference type="ARBA" id="ARBA00004479"/>
    </source>
</evidence>
<evidence type="ECO:0000256" key="2">
    <source>
        <dbReference type="ARBA" id="ARBA00022448"/>
    </source>
</evidence>
<keyword evidence="5" id="KW-0732">Signal</keyword>
<keyword evidence="6" id="KW-0249">Electron transport</keyword>
<organism evidence="14 15">
    <name type="scientific">Dipteronia dyeriana</name>
    <dbReference type="NCBI Taxonomy" id="168575"/>
    <lineage>
        <taxon>Eukaryota</taxon>
        <taxon>Viridiplantae</taxon>
        <taxon>Streptophyta</taxon>
        <taxon>Embryophyta</taxon>
        <taxon>Tracheophyta</taxon>
        <taxon>Spermatophyta</taxon>
        <taxon>Magnoliopsida</taxon>
        <taxon>eudicotyledons</taxon>
        <taxon>Gunneridae</taxon>
        <taxon>Pentapetalae</taxon>
        <taxon>rosids</taxon>
        <taxon>malvids</taxon>
        <taxon>Sapindales</taxon>
        <taxon>Sapindaceae</taxon>
        <taxon>Hippocastanoideae</taxon>
        <taxon>Acereae</taxon>
        <taxon>Dipteronia</taxon>
    </lineage>
</organism>
<keyword evidence="10" id="KW-1015">Disulfide bond</keyword>
<dbReference type="Pfam" id="PF02298">
    <property type="entry name" value="Cu_bind_like"/>
    <property type="match status" value="2"/>
</dbReference>
<dbReference type="PANTHER" id="PTHR33021">
    <property type="entry name" value="BLUE COPPER PROTEIN"/>
    <property type="match status" value="1"/>
</dbReference>
<comment type="caution">
    <text evidence="14">The sequence shown here is derived from an EMBL/GenBank/DDBJ whole genome shotgun (WGS) entry which is preliminary data.</text>
</comment>
<feature type="domain" description="Phytocyanin" evidence="13">
    <location>
        <begin position="24"/>
        <end position="124"/>
    </location>
</feature>
<dbReference type="InterPro" id="IPR008972">
    <property type="entry name" value="Cupredoxin"/>
</dbReference>
<evidence type="ECO:0000256" key="10">
    <source>
        <dbReference type="ARBA" id="ARBA00023157"/>
    </source>
</evidence>
<dbReference type="GO" id="GO:0046872">
    <property type="term" value="F:metal ion binding"/>
    <property type="evidence" value="ECO:0007669"/>
    <property type="project" value="UniProtKB-KW"/>
</dbReference>
<keyword evidence="8" id="KW-0186">Copper</keyword>
<evidence type="ECO:0000256" key="11">
    <source>
        <dbReference type="ARBA" id="ARBA00023180"/>
    </source>
</evidence>
<evidence type="ECO:0000256" key="8">
    <source>
        <dbReference type="ARBA" id="ARBA00023008"/>
    </source>
</evidence>
<dbReference type="InterPro" id="IPR039391">
    <property type="entry name" value="Phytocyanin-like"/>
</dbReference>
<dbReference type="PANTHER" id="PTHR33021:SF533">
    <property type="entry name" value="PHYTOCYANIN DOMAIN-CONTAINING PROTEIN"/>
    <property type="match status" value="1"/>
</dbReference>
<keyword evidence="11" id="KW-0325">Glycoprotein</keyword>
<reference evidence="14" key="1">
    <citation type="journal article" date="2023" name="Plant J.">
        <title>Genome sequences and population genomics provide insights into the demographic history, inbreeding, and mutation load of two 'living fossil' tree species of Dipteronia.</title>
        <authorList>
            <person name="Feng Y."/>
            <person name="Comes H.P."/>
            <person name="Chen J."/>
            <person name="Zhu S."/>
            <person name="Lu R."/>
            <person name="Zhang X."/>
            <person name="Li P."/>
            <person name="Qiu J."/>
            <person name="Olsen K.M."/>
            <person name="Qiu Y."/>
        </authorList>
    </citation>
    <scope>NUCLEOTIDE SEQUENCE</scope>
    <source>
        <strain evidence="14">KIB01</strain>
    </source>
</reference>
<evidence type="ECO:0000256" key="4">
    <source>
        <dbReference type="ARBA" id="ARBA00022723"/>
    </source>
</evidence>
<evidence type="ECO:0000256" key="7">
    <source>
        <dbReference type="ARBA" id="ARBA00022989"/>
    </source>
</evidence>
<evidence type="ECO:0000256" key="6">
    <source>
        <dbReference type="ARBA" id="ARBA00022982"/>
    </source>
</evidence>
<keyword evidence="2" id="KW-0813">Transport</keyword>
<protein>
    <recommendedName>
        <fullName evidence="13">Phytocyanin domain-containing protein</fullName>
    </recommendedName>
</protein>
<evidence type="ECO:0000256" key="3">
    <source>
        <dbReference type="ARBA" id="ARBA00022692"/>
    </source>
</evidence>
<comment type="subcellular location">
    <subcellularLocation>
        <location evidence="1">Membrane</location>
        <topology evidence="1">Single-pass type I membrane protein</topology>
    </subcellularLocation>
</comment>
<evidence type="ECO:0000259" key="13">
    <source>
        <dbReference type="PROSITE" id="PS51485"/>
    </source>
</evidence>
<keyword evidence="3 12" id="KW-0812">Transmembrane</keyword>
<dbReference type="GO" id="GO:0009610">
    <property type="term" value="P:response to symbiotic fungus"/>
    <property type="evidence" value="ECO:0007669"/>
    <property type="project" value="UniProtKB-ARBA"/>
</dbReference>
<evidence type="ECO:0000256" key="9">
    <source>
        <dbReference type="ARBA" id="ARBA00023136"/>
    </source>
</evidence>
<dbReference type="AlphaFoldDB" id="A0AAD9WNU0"/>
<name>A0AAD9WNU0_9ROSI</name>
<dbReference type="GO" id="GO:0009055">
    <property type="term" value="F:electron transfer activity"/>
    <property type="evidence" value="ECO:0007669"/>
    <property type="project" value="InterPro"/>
</dbReference>
<keyword evidence="9 12" id="KW-0472">Membrane</keyword>